<evidence type="ECO:0000313" key="2">
    <source>
        <dbReference type="EMBL" id="SVD00841.1"/>
    </source>
</evidence>
<evidence type="ECO:0000256" key="1">
    <source>
        <dbReference type="SAM" id="Phobius"/>
    </source>
</evidence>
<protein>
    <submittedName>
        <fullName evidence="2">Uncharacterized protein</fullName>
    </submittedName>
</protein>
<sequence>MGASSVFGVTSGVFVCLSALGMNVAIEIHIKVITKTTDIEF</sequence>
<feature type="transmembrane region" description="Helical" evidence="1">
    <location>
        <begin position="6"/>
        <end position="26"/>
    </location>
</feature>
<keyword evidence="1" id="KW-0472">Membrane</keyword>
<accession>A0A382RW05</accession>
<reference evidence="2" key="1">
    <citation type="submission" date="2018-05" db="EMBL/GenBank/DDBJ databases">
        <authorList>
            <person name="Lanie J.A."/>
            <person name="Ng W.-L."/>
            <person name="Kazmierczak K.M."/>
            <person name="Andrzejewski T.M."/>
            <person name="Davidsen T.M."/>
            <person name="Wayne K.J."/>
            <person name="Tettelin H."/>
            <person name="Glass J.I."/>
            <person name="Rusch D."/>
            <person name="Podicherti R."/>
            <person name="Tsui H.-C.T."/>
            <person name="Winkler M.E."/>
        </authorList>
    </citation>
    <scope>NUCLEOTIDE SEQUENCE</scope>
</reference>
<keyword evidence="1" id="KW-1133">Transmembrane helix</keyword>
<name>A0A382RW05_9ZZZZ</name>
<keyword evidence="1" id="KW-0812">Transmembrane</keyword>
<dbReference type="EMBL" id="UINC01123993">
    <property type="protein sequence ID" value="SVD00841.1"/>
    <property type="molecule type" value="Genomic_DNA"/>
</dbReference>
<gene>
    <name evidence="2" type="ORF">METZ01_LOCUS353695</name>
</gene>
<dbReference type="AlphaFoldDB" id="A0A382RW05"/>
<proteinExistence type="predicted"/>
<organism evidence="2">
    <name type="scientific">marine metagenome</name>
    <dbReference type="NCBI Taxonomy" id="408172"/>
    <lineage>
        <taxon>unclassified sequences</taxon>
        <taxon>metagenomes</taxon>
        <taxon>ecological metagenomes</taxon>
    </lineage>
</organism>